<dbReference type="GO" id="GO:0009295">
    <property type="term" value="C:nucleoid"/>
    <property type="evidence" value="ECO:0007669"/>
    <property type="project" value="UniProtKB-SubCell"/>
</dbReference>
<dbReference type="HOGENOM" id="CLU_117503_7_0_10"/>
<dbReference type="PANTHER" id="PTHR38097:SF2">
    <property type="entry name" value="DNA-BINDING PROTEIN STPA"/>
    <property type="match status" value="1"/>
</dbReference>
<evidence type="ECO:0000256" key="2">
    <source>
        <dbReference type="ARBA" id="ARBA00010610"/>
    </source>
</evidence>
<organism evidence="7 8">
    <name type="scientific">Pelodictyon phaeoclathratiforme (strain DSM 5477 / BU-1)</name>
    <dbReference type="NCBI Taxonomy" id="324925"/>
    <lineage>
        <taxon>Bacteria</taxon>
        <taxon>Pseudomonadati</taxon>
        <taxon>Chlorobiota</taxon>
        <taxon>Chlorobiia</taxon>
        <taxon>Chlorobiales</taxon>
        <taxon>Chlorobiaceae</taxon>
        <taxon>Chlorobium/Pelodictyon group</taxon>
        <taxon>Pelodictyon</taxon>
    </lineage>
</organism>
<dbReference type="InterPro" id="IPR027444">
    <property type="entry name" value="H-NS_C_dom"/>
</dbReference>
<keyword evidence="5" id="KW-0175">Coiled coil</keyword>
<dbReference type="Gene3D" id="4.10.430.10">
    <property type="entry name" value="Histone-like protein H-NS, C-terminal domain"/>
    <property type="match status" value="1"/>
</dbReference>
<evidence type="ECO:0000256" key="1">
    <source>
        <dbReference type="ARBA" id="ARBA00004453"/>
    </source>
</evidence>
<proteinExistence type="inferred from homology"/>
<feature type="domain" description="DNA-binding protein H-NS-like C-terminal" evidence="6">
    <location>
        <begin position="64"/>
        <end position="98"/>
    </location>
</feature>
<dbReference type="Pfam" id="PF00816">
    <property type="entry name" value="Histone_HNS"/>
    <property type="match status" value="1"/>
</dbReference>
<evidence type="ECO:0000313" key="7">
    <source>
        <dbReference type="EMBL" id="ACF43345.1"/>
    </source>
</evidence>
<dbReference type="GO" id="GO:0003677">
    <property type="term" value="F:DNA binding"/>
    <property type="evidence" value="ECO:0007669"/>
    <property type="project" value="UniProtKB-KW"/>
</dbReference>
<sequence length="101" mass="11562">MSTLTEIQAQIADLQKQAQEIINIERKAILEDIKAKMAAYNITMEELERKGKAVKSAPRSPSPIKYKKSETEYWVGRGPKPQWVKGIESNGENIEIYRVQE</sequence>
<feature type="coiled-coil region" evidence="5">
    <location>
        <begin position="4"/>
        <end position="50"/>
    </location>
</feature>
<evidence type="ECO:0000259" key="6">
    <source>
        <dbReference type="Pfam" id="PF00816"/>
    </source>
</evidence>
<evidence type="ECO:0000256" key="3">
    <source>
        <dbReference type="ARBA" id="ARBA00022490"/>
    </source>
</evidence>
<dbReference type="eggNOG" id="COG2916">
    <property type="taxonomic scope" value="Bacteria"/>
</dbReference>
<accession>B4SG34</accession>
<name>B4SG34_PELPB</name>
<keyword evidence="8" id="KW-1185">Reference proteome</keyword>
<dbReference type="InterPro" id="IPR037150">
    <property type="entry name" value="H-NS_C_dom_sf"/>
</dbReference>
<dbReference type="EMBL" id="CP001110">
    <property type="protein sequence ID" value="ACF43345.1"/>
    <property type="molecule type" value="Genomic_DNA"/>
</dbReference>
<dbReference type="KEGG" id="pph:Ppha_1064"/>
<evidence type="ECO:0000256" key="4">
    <source>
        <dbReference type="ARBA" id="ARBA00023125"/>
    </source>
</evidence>
<gene>
    <name evidence="7" type="ordered locus">Ppha_1064</name>
</gene>
<comment type="similarity">
    <text evidence="2">Belongs to the histone-like protein H-NS family.</text>
</comment>
<reference evidence="7 8" key="1">
    <citation type="submission" date="2008-06" db="EMBL/GenBank/DDBJ databases">
        <title>Complete sequence of Pelodictyon phaeoclathratiforme BU-1.</title>
        <authorList>
            <consortium name="US DOE Joint Genome Institute"/>
            <person name="Lucas S."/>
            <person name="Copeland A."/>
            <person name="Lapidus A."/>
            <person name="Glavina del Rio T."/>
            <person name="Dalin E."/>
            <person name="Tice H."/>
            <person name="Bruce D."/>
            <person name="Goodwin L."/>
            <person name="Pitluck S."/>
            <person name="Schmutz J."/>
            <person name="Larimer F."/>
            <person name="Land M."/>
            <person name="Hauser L."/>
            <person name="Kyrpides N."/>
            <person name="Mikhailova N."/>
            <person name="Liu Z."/>
            <person name="Li T."/>
            <person name="Zhao F."/>
            <person name="Overmann J."/>
            <person name="Bryant D.A."/>
            <person name="Richardson P."/>
        </authorList>
    </citation>
    <scope>NUCLEOTIDE SEQUENCE [LARGE SCALE GENOMIC DNA]</scope>
    <source>
        <strain evidence="8">DSM 5477 / BU-1</strain>
    </source>
</reference>
<evidence type="ECO:0000256" key="5">
    <source>
        <dbReference type="SAM" id="Coils"/>
    </source>
</evidence>
<dbReference type="AlphaFoldDB" id="B4SG34"/>
<comment type="subcellular location">
    <subcellularLocation>
        <location evidence="1">Cytoplasm</location>
        <location evidence="1">Nucleoid</location>
    </subcellularLocation>
</comment>
<keyword evidence="4" id="KW-0238">DNA-binding</keyword>
<keyword evidence="3" id="KW-0963">Cytoplasm</keyword>
<dbReference type="Proteomes" id="UP000002724">
    <property type="component" value="Chromosome"/>
</dbReference>
<dbReference type="SUPFAM" id="SSF81273">
    <property type="entry name" value="H-NS histone-like proteins"/>
    <property type="match status" value="1"/>
</dbReference>
<dbReference type="PANTHER" id="PTHR38097">
    <property type="match status" value="1"/>
</dbReference>
<protein>
    <submittedName>
        <fullName evidence="7">Histone-like nucleoid-structuring protein H-NS</fullName>
    </submittedName>
</protein>
<dbReference type="OrthoDB" id="595711at2"/>
<dbReference type="RefSeq" id="WP_012507839.1">
    <property type="nucleotide sequence ID" value="NC_011060.1"/>
</dbReference>
<evidence type="ECO:0000313" key="8">
    <source>
        <dbReference type="Proteomes" id="UP000002724"/>
    </source>
</evidence>